<reference evidence="11" key="1">
    <citation type="submission" date="2011-02" db="EMBL/GenBank/DDBJ databases">
        <title>The Genome Sequence of Capsaspora owczarzaki ATCC 30864.</title>
        <authorList>
            <person name="Russ C."/>
            <person name="Cuomo C."/>
            <person name="Burger G."/>
            <person name="Gray M.W."/>
            <person name="Holland P.W.H."/>
            <person name="King N."/>
            <person name="Lang F.B.F."/>
            <person name="Roger A.J."/>
            <person name="Ruiz-Trillo I."/>
            <person name="Young S.K."/>
            <person name="Zeng Q."/>
            <person name="Gargeya S."/>
            <person name="Alvarado L."/>
            <person name="Berlin A."/>
            <person name="Chapman S.B."/>
            <person name="Chen Z."/>
            <person name="Freedman E."/>
            <person name="Gellesch M."/>
            <person name="Goldberg J."/>
            <person name="Griggs A."/>
            <person name="Gujja S."/>
            <person name="Heilman E."/>
            <person name="Heiman D."/>
            <person name="Howarth C."/>
            <person name="Mehta T."/>
            <person name="Neiman D."/>
            <person name="Pearson M."/>
            <person name="Roberts A."/>
            <person name="Saif S."/>
            <person name="Shea T."/>
            <person name="Shenoy N."/>
            <person name="Sisk P."/>
            <person name="Stolte C."/>
            <person name="Sykes S."/>
            <person name="White J."/>
            <person name="Yandava C."/>
            <person name="Haas B."/>
            <person name="Nusbaum C."/>
            <person name="Birren B."/>
        </authorList>
    </citation>
    <scope>NUCLEOTIDE SEQUENCE</scope>
    <source>
        <strain evidence="11">ATCC 30864</strain>
    </source>
</reference>
<evidence type="ECO:0000256" key="3">
    <source>
        <dbReference type="ARBA" id="ARBA00012614"/>
    </source>
</evidence>
<dbReference type="SUPFAM" id="SSF53756">
    <property type="entry name" value="UDP-Glycosyltransferase/glycogen phosphorylase"/>
    <property type="match status" value="1"/>
</dbReference>
<evidence type="ECO:0000256" key="1">
    <source>
        <dbReference type="ARBA" id="ARBA00004240"/>
    </source>
</evidence>
<dbReference type="EMBL" id="KE346369">
    <property type="protein sequence ID" value="KJE95496.1"/>
    <property type="molecule type" value="Genomic_DNA"/>
</dbReference>
<dbReference type="InterPro" id="IPR039042">
    <property type="entry name" value="Alg13-like"/>
</dbReference>
<dbReference type="GO" id="GO:0005783">
    <property type="term" value="C:endoplasmic reticulum"/>
    <property type="evidence" value="ECO:0007669"/>
    <property type="project" value="UniProtKB-SubCell"/>
</dbReference>
<evidence type="ECO:0000256" key="4">
    <source>
        <dbReference type="ARBA" id="ARBA00017468"/>
    </source>
</evidence>
<name>A0A0D2UK63_CAPO3</name>
<feature type="region of interest" description="Disordered" evidence="8">
    <location>
        <begin position="58"/>
        <end position="119"/>
    </location>
</feature>
<evidence type="ECO:0000256" key="8">
    <source>
        <dbReference type="SAM" id="MobiDB-lite"/>
    </source>
</evidence>
<dbReference type="PANTHER" id="PTHR12867:SF6">
    <property type="entry name" value="N-ACETYLGLUCOSAMINYLDIPHOSPHODOLICHOL N-ACETYLGLUCOSAMINYLTRANSFERASE"/>
    <property type="match status" value="1"/>
</dbReference>
<organism evidence="10 11">
    <name type="scientific">Capsaspora owczarzaki (strain ATCC 30864)</name>
    <dbReference type="NCBI Taxonomy" id="595528"/>
    <lineage>
        <taxon>Eukaryota</taxon>
        <taxon>Filasterea</taxon>
        <taxon>Capsaspora</taxon>
    </lineage>
</organism>
<dbReference type="PANTHER" id="PTHR12867">
    <property type="entry name" value="GLYCOSYL TRANSFERASE-RELATED"/>
    <property type="match status" value="1"/>
</dbReference>
<dbReference type="Pfam" id="PF04101">
    <property type="entry name" value="Glyco_tran_28_C"/>
    <property type="match status" value="1"/>
</dbReference>
<comment type="similarity">
    <text evidence="2">Belongs to the glycosyltransferase 28 family.</text>
</comment>
<evidence type="ECO:0000256" key="7">
    <source>
        <dbReference type="ARBA" id="ARBA00022824"/>
    </source>
</evidence>
<dbReference type="Gene3D" id="3.40.50.2000">
    <property type="entry name" value="Glycogen Phosphorylase B"/>
    <property type="match status" value="1"/>
</dbReference>
<evidence type="ECO:0000259" key="9">
    <source>
        <dbReference type="Pfam" id="PF04101"/>
    </source>
</evidence>
<feature type="domain" description="Glycosyl transferase family 28 C-terminal" evidence="9">
    <location>
        <begin position="114"/>
        <end position="183"/>
    </location>
</feature>
<keyword evidence="7" id="KW-0256">Endoplasmic reticulum</keyword>
<protein>
    <recommendedName>
        <fullName evidence="4">UDP-N-acetylglucosamine transferase subunit ALG13</fullName>
        <ecNumber evidence="3">2.4.1.141</ecNumber>
    </recommendedName>
</protein>
<dbReference type="STRING" id="595528.A0A0D2UK63"/>
<feature type="compositionally biased region" description="Polar residues" evidence="8">
    <location>
        <begin position="99"/>
        <end position="111"/>
    </location>
</feature>
<keyword evidence="6" id="KW-0808">Transferase</keyword>
<proteinExistence type="inferred from homology"/>
<dbReference type="GO" id="GO:0004577">
    <property type="term" value="F:N-acetylglucosaminyldiphosphodolichol N-acetylglucosaminyltransferase activity"/>
    <property type="evidence" value="ECO:0007669"/>
    <property type="project" value="UniProtKB-EC"/>
</dbReference>
<evidence type="ECO:0000256" key="6">
    <source>
        <dbReference type="ARBA" id="ARBA00022679"/>
    </source>
</evidence>
<dbReference type="AlphaFoldDB" id="A0A0D2UK63"/>
<dbReference type="eggNOG" id="KOG3349">
    <property type="taxonomic scope" value="Eukaryota"/>
</dbReference>
<dbReference type="PhylomeDB" id="A0A0D2UK63"/>
<gene>
    <name evidence="10" type="ORF">CAOG_005945</name>
</gene>
<dbReference type="InParanoid" id="A0A0D2UK63"/>
<dbReference type="GO" id="GO:0006488">
    <property type="term" value="P:dolichol-linked oligosaccharide biosynthetic process"/>
    <property type="evidence" value="ECO:0007669"/>
    <property type="project" value="InterPro"/>
</dbReference>
<evidence type="ECO:0000313" key="10">
    <source>
        <dbReference type="EMBL" id="KJE95496.1"/>
    </source>
</evidence>
<accession>A0A0D2UK63</accession>
<evidence type="ECO:0000256" key="5">
    <source>
        <dbReference type="ARBA" id="ARBA00022676"/>
    </source>
</evidence>
<dbReference type="Proteomes" id="UP000008743">
    <property type="component" value="Unassembled WGS sequence"/>
</dbReference>
<keyword evidence="5" id="KW-0328">Glycosyltransferase</keyword>
<evidence type="ECO:0000256" key="2">
    <source>
        <dbReference type="ARBA" id="ARBA00006962"/>
    </source>
</evidence>
<sequence length="218" mass="23336">MNQPDKPRYALVTVGTTSFDALIAVVTSKSFLDVLWRVHGIGRLVVQVGRGAIAPEDIATAPSDSHAAAEATSKQEEQPSLSSSSSSQRRVTRSQATSVNGGSAASDSARGTSHDHDRVQIEAYRFKPSLSKDMEHAELIIAHGGAGTILEALRADRKLIVVINEDLLGNHQHELAGQLSANGHLLQTSVKQETRTHRCNCKSRSTKATPARKPSAIC</sequence>
<evidence type="ECO:0000313" key="11">
    <source>
        <dbReference type="Proteomes" id="UP000008743"/>
    </source>
</evidence>
<dbReference type="OrthoDB" id="20273at2759"/>
<comment type="subcellular location">
    <subcellularLocation>
        <location evidence="1">Endoplasmic reticulum</location>
    </subcellularLocation>
</comment>
<dbReference type="EC" id="2.4.1.141" evidence="3"/>
<feature type="compositionally biased region" description="Low complexity" evidence="8">
    <location>
        <begin position="78"/>
        <end position="98"/>
    </location>
</feature>
<keyword evidence="11" id="KW-1185">Reference proteome</keyword>
<dbReference type="InterPro" id="IPR007235">
    <property type="entry name" value="Glyco_trans_28_C"/>
</dbReference>
<dbReference type="FunCoup" id="A0A0D2UK63">
    <property type="interactions" value="107"/>
</dbReference>